<dbReference type="InterPro" id="IPR016181">
    <property type="entry name" value="Acyl_CoA_acyltransferase"/>
</dbReference>
<dbReference type="EMBL" id="CP084930">
    <property type="protein sequence ID" value="USI72617.1"/>
    <property type="molecule type" value="Genomic_DNA"/>
</dbReference>
<proteinExistence type="predicted"/>
<name>A0ABY4X6U7_9SPHN</name>
<reference evidence="2" key="1">
    <citation type="journal article" date="2022" name="Toxins">
        <title>Genomic Analysis of Sphingopyxis sp. USTB-05 for Biodegrading Cyanobacterial Hepatotoxins.</title>
        <authorList>
            <person name="Liu C."/>
            <person name="Xu Q."/>
            <person name="Zhao Z."/>
            <person name="Zhang H."/>
            <person name="Liu X."/>
            <person name="Yin C."/>
            <person name="Liu Y."/>
            <person name="Yan H."/>
        </authorList>
    </citation>
    <scope>NUCLEOTIDE SEQUENCE</scope>
    <source>
        <strain evidence="2">NBD5</strain>
    </source>
</reference>
<feature type="domain" description="N-acetyltransferase" evidence="1">
    <location>
        <begin position="5"/>
        <end position="164"/>
    </location>
</feature>
<dbReference type="Pfam" id="PF00583">
    <property type="entry name" value="Acetyltransf_1"/>
    <property type="match status" value="1"/>
</dbReference>
<organism evidence="2 3">
    <name type="scientific">Sphingomonas morindae</name>
    <dbReference type="NCBI Taxonomy" id="1541170"/>
    <lineage>
        <taxon>Bacteria</taxon>
        <taxon>Pseudomonadati</taxon>
        <taxon>Pseudomonadota</taxon>
        <taxon>Alphaproteobacteria</taxon>
        <taxon>Sphingomonadales</taxon>
        <taxon>Sphingomonadaceae</taxon>
        <taxon>Sphingomonas</taxon>
    </lineage>
</organism>
<sequence>MTVPLRIRPLAAQDAPALLAITAPVVRAGETYALPPDMSEAAMCAYWRAADKESVVAEADGRVLGLAYVRANQPGGGAHVANAGFMVAAEAQGRGIARALAAHVLDRARARGFAAMQFNFVVATNTRAVRLWQSLGFVEIGRVPEGFRHPREGLVDVLILHRRL</sequence>
<evidence type="ECO:0000313" key="3">
    <source>
        <dbReference type="Proteomes" id="UP001056937"/>
    </source>
</evidence>
<dbReference type="InterPro" id="IPR000182">
    <property type="entry name" value="GNAT_dom"/>
</dbReference>
<dbReference type="Gene3D" id="3.40.630.30">
    <property type="match status" value="1"/>
</dbReference>
<keyword evidence="3" id="KW-1185">Reference proteome</keyword>
<protein>
    <submittedName>
        <fullName evidence="2">GNAT family N-acetyltransferase</fullName>
    </submittedName>
</protein>
<dbReference type="PANTHER" id="PTHR43138">
    <property type="entry name" value="ACETYLTRANSFERASE, GNAT FAMILY"/>
    <property type="match status" value="1"/>
</dbReference>
<dbReference type="RefSeq" id="WP_252166424.1">
    <property type="nucleotide sequence ID" value="NZ_CP084930.1"/>
</dbReference>
<dbReference type="PROSITE" id="PS51186">
    <property type="entry name" value="GNAT"/>
    <property type="match status" value="1"/>
</dbReference>
<gene>
    <name evidence="2" type="ORF">LHA26_15225</name>
</gene>
<evidence type="ECO:0000313" key="2">
    <source>
        <dbReference type="EMBL" id="USI72617.1"/>
    </source>
</evidence>
<accession>A0ABY4X6U7</accession>
<dbReference type="Proteomes" id="UP001056937">
    <property type="component" value="Chromosome 1"/>
</dbReference>
<dbReference type="PANTHER" id="PTHR43138:SF1">
    <property type="entry name" value="N-ACETYLTRANSFERASE ACA1"/>
    <property type="match status" value="1"/>
</dbReference>
<dbReference type="CDD" id="cd04301">
    <property type="entry name" value="NAT_SF"/>
    <property type="match status" value="1"/>
</dbReference>
<dbReference type="SUPFAM" id="SSF55729">
    <property type="entry name" value="Acyl-CoA N-acyltransferases (Nat)"/>
    <property type="match status" value="1"/>
</dbReference>
<evidence type="ECO:0000259" key="1">
    <source>
        <dbReference type="PROSITE" id="PS51186"/>
    </source>
</evidence>
<dbReference type="InterPro" id="IPR052742">
    <property type="entry name" value="Mito_N-acetyltransferase"/>
</dbReference>